<evidence type="ECO:0000313" key="17">
    <source>
        <dbReference type="EMBL" id="SFI09785.1"/>
    </source>
</evidence>
<evidence type="ECO:0000256" key="16">
    <source>
        <dbReference type="SAM" id="Phobius"/>
    </source>
</evidence>
<dbReference type="EMBL" id="FOPY01000018">
    <property type="protein sequence ID" value="SFI09785.1"/>
    <property type="molecule type" value="Genomic_DNA"/>
</dbReference>
<dbReference type="EMBL" id="SOEC01000022">
    <property type="protein sequence ID" value="TDX24225.1"/>
    <property type="molecule type" value="Genomic_DNA"/>
</dbReference>
<dbReference type="PANTHER" id="PTHR14269:SF61">
    <property type="entry name" value="CDP-DIACYLGLYCEROL--SERINE O-PHOSPHATIDYLTRANSFERASE"/>
    <property type="match status" value="1"/>
</dbReference>
<dbReference type="OrthoDB" id="9777147at2"/>
<dbReference type="PROSITE" id="PS00379">
    <property type="entry name" value="CDP_ALCOHOL_P_TRANSF"/>
    <property type="match status" value="1"/>
</dbReference>
<evidence type="ECO:0000313" key="19">
    <source>
        <dbReference type="Proteomes" id="UP000199040"/>
    </source>
</evidence>
<dbReference type="RefSeq" id="WP_092849598.1">
    <property type="nucleotide sequence ID" value="NZ_FOPY01000018.1"/>
</dbReference>
<dbReference type="GO" id="GO:0003882">
    <property type="term" value="F:CDP-diacylglycerol-serine O-phosphatidyltransferase activity"/>
    <property type="evidence" value="ECO:0007669"/>
    <property type="project" value="UniProtKB-EC"/>
</dbReference>
<dbReference type="Pfam" id="PF01066">
    <property type="entry name" value="CDP-OH_P_transf"/>
    <property type="match status" value="1"/>
</dbReference>
<keyword evidence="11 16" id="KW-0472">Membrane</keyword>
<evidence type="ECO:0000256" key="15">
    <source>
        <dbReference type="RuleBase" id="RU003750"/>
    </source>
</evidence>
<feature type="transmembrane region" description="Helical" evidence="16">
    <location>
        <begin position="47"/>
        <end position="68"/>
    </location>
</feature>
<keyword evidence="7 15" id="KW-0808">Transferase</keyword>
<evidence type="ECO:0000256" key="7">
    <source>
        <dbReference type="ARBA" id="ARBA00022679"/>
    </source>
</evidence>
<evidence type="ECO:0000256" key="10">
    <source>
        <dbReference type="ARBA" id="ARBA00023098"/>
    </source>
</evidence>
<feature type="transmembrane region" description="Helical" evidence="16">
    <location>
        <begin position="250"/>
        <end position="267"/>
    </location>
</feature>
<evidence type="ECO:0000256" key="11">
    <source>
        <dbReference type="ARBA" id="ARBA00023136"/>
    </source>
</evidence>
<dbReference type="STRING" id="442341.SAMN04487959_1181"/>
<evidence type="ECO:0000256" key="8">
    <source>
        <dbReference type="ARBA" id="ARBA00022692"/>
    </source>
</evidence>
<keyword evidence="9 16" id="KW-1133">Transmembrane helix</keyword>
<evidence type="ECO:0000313" key="20">
    <source>
        <dbReference type="Proteomes" id="UP000294489"/>
    </source>
</evidence>
<reference evidence="17 19" key="1">
    <citation type="submission" date="2016-10" db="EMBL/GenBank/DDBJ databases">
        <authorList>
            <person name="de Groot N.N."/>
        </authorList>
    </citation>
    <scope>NUCLEOTIDE SEQUENCE [LARGE SCALE GENOMIC DNA]</scope>
    <source>
        <strain evidence="17 19">CGMCC 1.6848</strain>
    </source>
</reference>
<dbReference type="InterPro" id="IPR043130">
    <property type="entry name" value="CDP-OH_PTrfase_TM_dom"/>
</dbReference>
<dbReference type="InterPro" id="IPR004533">
    <property type="entry name" value="CDP-diaglyc--ser_O-PTrfase"/>
</dbReference>
<evidence type="ECO:0000256" key="13">
    <source>
        <dbReference type="ARBA" id="ARBA00023264"/>
    </source>
</evidence>
<gene>
    <name evidence="18" type="ORF">DFO67_12254</name>
    <name evidence="17" type="ORF">SAMN04487959_1181</name>
</gene>
<accession>A0A1I3FF05</accession>
<evidence type="ECO:0000313" key="18">
    <source>
        <dbReference type="EMBL" id="TDX24225.1"/>
    </source>
</evidence>
<protein>
    <recommendedName>
        <fullName evidence="5">CDP-diacylglycerol--serine O-phosphatidyltransferase</fullName>
        <ecNumber evidence="4">2.7.8.8</ecNumber>
    </recommendedName>
    <alternativeName>
        <fullName evidence="14">Phosphatidylserine synthase</fullName>
    </alternativeName>
</protein>
<proteinExistence type="inferred from homology"/>
<keyword evidence="10" id="KW-0443">Lipid metabolism</keyword>
<evidence type="ECO:0000256" key="1">
    <source>
        <dbReference type="ARBA" id="ARBA00000287"/>
    </source>
</evidence>
<keyword evidence="12" id="KW-0594">Phospholipid biosynthesis</keyword>
<dbReference type="NCBIfam" id="TIGR00473">
    <property type="entry name" value="pssA"/>
    <property type="match status" value="1"/>
</dbReference>
<keyword evidence="19" id="KW-1185">Reference proteome</keyword>
<comment type="similarity">
    <text evidence="3 15">Belongs to the CDP-alcohol phosphatidyltransferase class-I family.</text>
</comment>
<keyword evidence="8 16" id="KW-0812">Transmembrane</keyword>
<dbReference type="Proteomes" id="UP000199040">
    <property type="component" value="Unassembled WGS sequence"/>
</dbReference>
<sequence>MTQDSKHPESDSSAHHQFSSEFSEFARETDVVEETVENGKKIRRRGIYLLPNLFTTSALFSGFFAVVAAINGDFTAAAVAVFVSMVLDGLDGRVARMTNTQSAFGAEYDSLADMLSFGVAPALVAFTWILQDVGKVGWIAAFVYVACAALRLARFNVQIGSTDKKWFIGLPSPSAAALVAGCVWVFHNFDAEAFAFKLLMTLVVAAAGILMVSNIRYYSFKEIDLKGPVPFVALLAIVLGFVVISLEPSVMLLILFGCYVASGPVMATMRKLKGKPAPDQVASEKPSE</sequence>
<dbReference type="InterPro" id="IPR050324">
    <property type="entry name" value="CDP-alcohol_PTase-I"/>
</dbReference>
<evidence type="ECO:0000256" key="4">
    <source>
        <dbReference type="ARBA" id="ARBA00013174"/>
    </source>
</evidence>
<evidence type="ECO:0000256" key="2">
    <source>
        <dbReference type="ARBA" id="ARBA00004127"/>
    </source>
</evidence>
<evidence type="ECO:0000256" key="9">
    <source>
        <dbReference type="ARBA" id="ARBA00022989"/>
    </source>
</evidence>
<evidence type="ECO:0000256" key="14">
    <source>
        <dbReference type="ARBA" id="ARBA00032361"/>
    </source>
</evidence>
<dbReference type="GO" id="GO:0012505">
    <property type="term" value="C:endomembrane system"/>
    <property type="evidence" value="ECO:0007669"/>
    <property type="project" value="UniProtKB-SubCell"/>
</dbReference>
<reference evidence="18 20" key="2">
    <citation type="submission" date="2019-03" db="EMBL/GenBank/DDBJ databases">
        <title>Freshwater and sediment microbial communities from various areas in North America, analyzing microbe dynamics in response to fracking.</title>
        <authorList>
            <person name="Lamendella R."/>
        </authorList>
    </citation>
    <scope>NUCLEOTIDE SEQUENCE [LARGE SCALE GENOMIC DNA]</scope>
    <source>
        <strain evidence="18 20">6_TX</strain>
    </source>
</reference>
<dbReference type="Gene3D" id="1.20.120.1760">
    <property type="match status" value="1"/>
</dbReference>
<keyword evidence="6" id="KW-0444">Lipid biosynthesis</keyword>
<evidence type="ECO:0000256" key="6">
    <source>
        <dbReference type="ARBA" id="ARBA00022516"/>
    </source>
</evidence>
<dbReference type="GO" id="GO:0016020">
    <property type="term" value="C:membrane"/>
    <property type="evidence" value="ECO:0007669"/>
    <property type="project" value="InterPro"/>
</dbReference>
<dbReference type="GO" id="GO:0008654">
    <property type="term" value="P:phospholipid biosynthetic process"/>
    <property type="evidence" value="ECO:0007669"/>
    <property type="project" value="UniProtKB-KW"/>
</dbReference>
<feature type="transmembrane region" description="Helical" evidence="16">
    <location>
        <begin position="166"/>
        <end position="187"/>
    </location>
</feature>
<organism evidence="17 19">
    <name type="scientific">Modicisalibacter xianhensis</name>
    <dbReference type="NCBI Taxonomy" id="442341"/>
    <lineage>
        <taxon>Bacteria</taxon>
        <taxon>Pseudomonadati</taxon>
        <taxon>Pseudomonadota</taxon>
        <taxon>Gammaproteobacteria</taxon>
        <taxon>Oceanospirillales</taxon>
        <taxon>Halomonadaceae</taxon>
        <taxon>Modicisalibacter</taxon>
    </lineage>
</organism>
<comment type="catalytic activity">
    <reaction evidence="1">
        <text>a CDP-1,2-diacyl-sn-glycerol + L-serine = a 1,2-diacyl-sn-glycero-3-phospho-L-serine + CMP + H(+)</text>
        <dbReference type="Rhea" id="RHEA:16913"/>
        <dbReference type="ChEBI" id="CHEBI:15378"/>
        <dbReference type="ChEBI" id="CHEBI:33384"/>
        <dbReference type="ChEBI" id="CHEBI:57262"/>
        <dbReference type="ChEBI" id="CHEBI:58332"/>
        <dbReference type="ChEBI" id="CHEBI:60377"/>
        <dbReference type="EC" id="2.7.8.8"/>
    </reaction>
</comment>
<evidence type="ECO:0000256" key="12">
    <source>
        <dbReference type="ARBA" id="ARBA00023209"/>
    </source>
</evidence>
<dbReference type="Proteomes" id="UP000294489">
    <property type="component" value="Unassembled WGS sequence"/>
</dbReference>
<name>A0A1I3FF05_9GAMM</name>
<dbReference type="InterPro" id="IPR048254">
    <property type="entry name" value="CDP_ALCOHOL_P_TRANSF_CS"/>
</dbReference>
<evidence type="ECO:0000256" key="5">
    <source>
        <dbReference type="ARBA" id="ARBA00017171"/>
    </source>
</evidence>
<feature type="transmembrane region" description="Helical" evidence="16">
    <location>
        <begin position="136"/>
        <end position="154"/>
    </location>
</feature>
<comment type="subcellular location">
    <subcellularLocation>
        <location evidence="2">Endomembrane system</location>
        <topology evidence="2">Multi-pass membrane protein</topology>
    </subcellularLocation>
</comment>
<keyword evidence="13" id="KW-1208">Phospholipid metabolism</keyword>
<dbReference type="EC" id="2.7.8.8" evidence="4"/>
<dbReference type="PANTHER" id="PTHR14269">
    <property type="entry name" value="CDP-DIACYLGLYCEROL--GLYCEROL-3-PHOSPHATE 3-PHOSPHATIDYLTRANSFERASE-RELATED"/>
    <property type="match status" value="1"/>
</dbReference>
<dbReference type="AlphaFoldDB" id="A0A1I3FF05"/>
<dbReference type="InterPro" id="IPR000462">
    <property type="entry name" value="CDP-OH_P_trans"/>
</dbReference>
<evidence type="ECO:0000256" key="3">
    <source>
        <dbReference type="ARBA" id="ARBA00010441"/>
    </source>
</evidence>
<feature type="transmembrane region" description="Helical" evidence="16">
    <location>
        <begin position="193"/>
        <end position="213"/>
    </location>
</feature>
<feature type="transmembrane region" description="Helical" evidence="16">
    <location>
        <begin position="225"/>
        <end position="244"/>
    </location>
</feature>